<evidence type="ECO:0000259" key="5">
    <source>
        <dbReference type="Pfam" id="PF16866"/>
    </source>
</evidence>
<gene>
    <name evidence="6" type="ORF">EX30DRAFT_337325</name>
</gene>
<keyword evidence="2" id="KW-0863">Zinc-finger</keyword>
<keyword evidence="3" id="KW-0862">Zinc</keyword>
<keyword evidence="1" id="KW-0479">Metal-binding</keyword>
<protein>
    <recommendedName>
        <fullName evidence="5">PHD-type domain-containing protein</fullName>
    </recommendedName>
</protein>
<evidence type="ECO:0000256" key="4">
    <source>
        <dbReference type="SAM" id="MobiDB-lite"/>
    </source>
</evidence>
<evidence type="ECO:0000256" key="2">
    <source>
        <dbReference type="ARBA" id="ARBA00022771"/>
    </source>
</evidence>
<evidence type="ECO:0000256" key="3">
    <source>
        <dbReference type="ARBA" id="ARBA00022833"/>
    </source>
</evidence>
<evidence type="ECO:0000256" key="1">
    <source>
        <dbReference type="ARBA" id="ARBA00022723"/>
    </source>
</evidence>
<dbReference type="InParanoid" id="A0A4S2N6S1"/>
<dbReference type="AlphaFoldDB" id="A0A4S2N6S1"/>
<feature type="compositionally biased region" description="Low complexity" evidence="4">
    <location>
        <begin position="20"/>
        <end position="33"/>
    </location>
</feature>
<proteinExistence type="predicted"/>
<evidence type="ECO:0000313" key="6">
    <source>
        <dbReference type="EMBL" id="TGZ84866.1"/>
    </source>
</evidence>
<keyword evidence="7" id="KW-1185">Reference proteome</keyword>
<dbReference type="GO" id="GO:0008270">
    <property type="term" value="F:zinc ion binding"/>
    <property type="evidence" value="ECO:0007669"/>
    <property type="project" value="UniProtKB-KW"/>
</dbReference>
<accession>A0A4S2N6S1</accession>
<dbReference type="Proteomes" id="UP000298138">
    <property type="component" value="Unassembled WGS sequence"/>
</dbReference>
<organism evidence="6 7">
    <name type="scientific">Ascodesmis nigricans</name>
    <dbReference type="NCBI Taxonomy" id="341454"/>
    <lineage>
        <taxon>Eukaryota</taxon>
        <taxon>Fungi</taxon>
        <taxon>Dikarya</taxon>
        <taxon>Ascomycota</taxon>
        <taxon>Pezizomycotina</taxon>
        <taxon>Pezizomycetes</taxon>
        <taxon>Pezizales</taxon>
        <taxon>Ascodesmidaceae</taxon>
        <taxon>Ascodesmis</taxon>
    </lineage>
</organism>
<dbReference type="InterPro" id="IPR019787">
    <property type="entry name" value="Znf_PHD-finger"/>
</dbReference>
<dbReference type="STRING" id="341454.A0A4S2N6S1"/>
<feature type="domain" description="PHD-type" evidence="5">
    <location>
        <begin position="60"/>
        <end position="105"/>
    </location>
</feature>
<sequence length="112" mass="12118">MSGQGDYRSDDSEDSDNSLDQDNYSTSGSGSDSNSDDDVSGGGDEERWTADEDDDKEAMKLCIHCDQDEEHDPATDYEEPLECIVCGAFSHRQCDRTANDNGAVKSAHNDGG</sequence>
<feature type="region of interest" description="Disordered" evidence="4">
    <location>
        <begin position="1"/>
        <end position="55"/>
    </location>
</feature>
<evidence type="ECO:0000313" key="7">
    <source>
        <dbReference type="Proteomes" id="UP000298138"/>
    </source>
</evidence>
<reference evidence="6 7" key="1">
    <citation type="submission" date="2019-04" db="EMBL/GenBank/DDBJ databases">
        <title>Comparative genomics and transcriptomics to analyze fruiting body development in filamentous ascomycetes.</title>
        <authorList>
            <consortium name="DOE Joint Genome Institute"/>
            <person name="Lutkenhaus R."/>
            <person name="Traeger S."/>
            <person name="Breuer J."/>
            <person name="Kuo A."/>
            <person name="Lipzen A."/>
            <person name="Pangilinan J."/>
            <person name="Dilworth D."/>
            <person name="Sandor L."/>
            <person name="Poggeler S."/>
            <person name="Barry K."/>
            <person name="Grigoriev I.V."/>
            <person name="Nowrousian M."/>
        </authorList>
    </citation>
    <scope>NUCLEOTIDE SEQUENCE [LARGE SCALE GENOMIC DNA]</scope>
    <source>
        <strain evidence="6 7">CBS 389.68</strain>
    </source>
</reference>
<dbReference type="Pfam" id="PF16866">
    <property type="entry name" value="PHD_4"/>
    <property type="match status" value="1"/>
</dbReference>
<dbReference type="EMBL" id="ML220112">
    <property type="protein sequence ID" value="TGZ84866.1"/>
    <property type="molecule type" value="Genomic_DNA"/>
</dbReference>
<name>A0A4S2N6S1_9PEZI</name>